<keyword evidence="1" id="KW-0413">Isomerase</keyword>
<evidence type="ECO:0000259" key="2">
    <source>
        <dbReference type="Pfam" id="PF02350"/>
    </source>
</evidence>
<name>A0A1V3C4E0_9ACTN</name>
<gene>
    <name evidence="3" type="ORF">NOSIN_17545</name>
</gene>
<sequence>MATSAPLGSQDTGIVHVVGARPNFVKAAPVVSALRGRGAHQSVVHTGQHYDDRMSAVFFRDLNLPTPDVDLGVGSGSHATQTAALMVGLEKEFTARRPGMVVVYGDVNSTVAAALVAAKLGIPVAHVEAGLRSFDNTMPEEINRRVTDQLSDLCFATSPEAVGHLAAEGVASDRVHLVGNPMIDTLLGNLDRFDAEALRTRLGLPERYVAATLHRPANVDDPDNVARLTARLHEIAELADVVMPVHPRGKAAFDRAGLGDHPRVRLLEPLGYLDFVALTRGAAAVVTDSGGVQEETTILGIPCLTLRPNTERPVTITHGTNQLVTEADLIQAVTKVLHGQTPERIGDDVPPLWDGRSGERIASVLTQWSR</sequence>
<dbReference type="AlphaFoldDB" id="A0A1V3C4E0"/>
<accession>A0A1V3C4E0</accession>
<dbReference type="RefSeq" id="WP_077691826.1">
    <property type="nucleotide sequence ID" value="NZ_MCOK01000001.1"/>
</dbReference>
<dbReference type="InterPro" id="IPR029767">
    <property type="entry name" value="WecB-like"/>
</dbReference>
<reference evidence="4" key="1">
    <citation type="submission" date="2016-08" db="EMBL/GenBank/DDBJ databases">
        <authorList>
            <person name="Tokovenko B."/>
            <person name="Kalinowski J."/>
        </authorList>
    </citation>
    <scope>NUCLEOTIDE SEQUENCE [LARGE SCALE GENOMIC DNA]</scope>
    <source>
        <strain evidence="4">UTMC102</strain>
    </source>
</reference>
<protein>
    <submittedName>
        <fullName evidence="3">UDP-N-acetylglucosamine 2-epimerase</fullName>
    </submittedName>
</protein>
<organism evidence="3 4">
    <name type="scientific">Nocardiopsis sinuspersici</name>
    <dbReference type="NCBI Taxonomy" id="501010"/>
    <lineage>
        <taxon>Bacteria</taxon>
        <taxon>Bacillati</taxon>
        <taxon>Actinomycetota</taxon>
        <taxon>Actinomycetes</taxon>
        <taxon>Streptosporangiales</taxon>
        <taxon>Nocardiopsidaceae</taxon>
        <taxon>Nocardiopsis</taxon>
    </lineage>
</organism>
<dbReference type="InterPro" id="IPR003331">
    <property type="entry name" value="UDP_GlcNAc_Epimerase_2_dom"/>
</dbReference>
<dbReference type="PANTHER" id="PTHR43174:SF1">
    <property type="entry name" value="UDP-N-ACETYLGLUCOSAMINE 2-EPIMERASE"/>
    <property type="match status" value="1"/>
</dbReference>
<dbReference type="EMBL" id="MCOK01000001">
    <property type="protein sequence ID" value="OOC55396.1"/>
    <property type="molecule type" value="Genomic_DNA"/>
</dbReference>
<dbReference type="STRING" id="501010.NOSIN_17545"/>
<dbReference type="CDD" id="cd03786">
    <property type="entry name" value="GTB_UDP-GlcNAc_2-Epimerase"/>
    <property type="match status" value="1"/>
</dbReference>
<dbReference type="OrthoDB" id="9803238at2"/>
<evidence type="ECO:0000313" key="3">
    <source>
        <dbReference type="EMBL" id="OOC55396.1"/>
    </source>
</evidence>
<feature type="domain" description="UDP-N-acetylglucosamine 2-epimerase" evidence="2">
    <location>
        <begin position="39"/>
        <end position="365"/>
    </location>
</feature>
<comment type="similarity">
    <text evidence="1">Belongs to the UDP-N-acetylglucosamine 2-epimerase family.</text>
</comment>
<dbReference type="PANTHER" id="PTHR43174">
    <property type="entry name" value="UDP-N-ACETYLGLUCOSAMINE 2-EPIMERASE"/>
    <property type="match status" value="1"/>
</dbReference>
<dbReference type="GO" id="GO:0016853">
    <property type="term" value="F:isomerase activity"/>
    <property type="evidence" value="ECO:0007669"/>
    <property type="project" value="UniProtKB-KW"/>
</dbReference>
<comment type="caution">
    <text evidence="3">The sequence shown here is derived from an EMBL/GenBank/DDBJ whole genome shotgun (WGS) entry which is preliminary data.</text>
</comment>
<dbReference type="NCBIfam" id="TIGR00236">
    <property type="entry name" value="wecB"/>
    <property type="match status" value="1"/>
</dbReference>
<evidence type="ECO:0000256" key="1">
    <source>
        <dbReference type="RuleBase" id="RU003513"/>
    </source>
</evidence>
<dbReference type="SUPFAM" id="SSF53756">
    <property type="entry name" value="UDP-Glycosyltransferase/glycogen phosphorylase"/>
    <property type="match status" value="1"/>
</dbReference>
<dbReference type="Proteomes" id="UP000189004">
    <property type="component" value="Unassembled WGS sequence"/>
</dbReference>
<evidence type="ECO:0000313" key="4">
    <source>
        <dbReference type="Proteomes" id="UP000189004"/>
    </source>
</evidence>
<dbReference type="Gene3D" id="3.40.50.2000">
    <property type="entry name" value="Glycogen Phosphorylase B"/>
    <property type="match status" value="2"/>
</dbReference>
<proteinExistence type="inferred from homology"/>
<keyword evidence="4" id="KW-1185">Reference proteome</keyword>
<dbReference type="Pfam" id="PF02350">
    <property type="entry name" value="Epimerase_2"/>
    <property type="match status" value="1"/>
</dbReference>